<reference evidence="2" key="3">
    <citation type="submission" date="2010-09" db="EMBL/GenBank/DDBJ databases">
        <title>Annotation of Gaeumannomyces graminis var. tritici R3-111a-1.</title>
        <authorList>
            <consortium name="The Broad Institute Genome Sequencing Platform"/>
            <person name="Ma L.-J."/>
            <person name="Dead R."/>
            <person name="Young S.K."/>
            <person name="Zeng Q."/>
            <person name="Gargeya S."/>
            <person name="Fitzgerald M."/>
            <person name="Haas B."/>
            <person name="Abouelleil A."/>
            <person name="Alvarado L."/>
            <person name="Arachchi H.M."/>
            <person name="Berlin A."/>
            <person name="Brown A."/>
            <person name="Chapman S.B."/>
            <person name="Chen Z."/>
            <person name="Dunbar C."/>
            <person name="Freedman E."/>
            <person name="Gearin G."/>
            <person name="Gellesch M."/>
            <person name="Goldberg J."/>
            <person name="Griggs A."/>
            <person name="Gujja S."/>
            <person name="Heiman D."/>
            <person name="Howarth C."/>
            <person name="Larson L."/>
            <person name="Lui A."/>
            <person name="MacDonald P.J.P."/>
            <person name="Mehta T."/>
            <person name="Montmayeur A."/>
            <person name="Murphy C."/>
            <person name="Neiman D."/>
            <person name="Pearson M."/>
            <person name="Priest M."/>
            <person name="Roberts A."/>
            <person name="Saif S."/>
            <person name="Shea T."/>
            <person name="Shenoy N."/>
            <person name="Sisk P."/>
            <person name="Stolte C."/>
            <person name="Sykes S."/>
            <person name="Yandava C."/>
            <person name="Wortman J."/>
            <person name="Nusbaum C."/>
            <person name="Birren B."/>
        </authorList>
    </citation>
    <scope>NUCLEOTIDE SEQUENCE</scope>
    <source>
        <strain evidence="2">R3-111a-1</strain>
    </source>
</reference>
<reference evidence="3" key="4">
    <citation type="journal article" date="2015" name="G3 (Bethesda)">
        <title>Genome sequences of three phytopathogenic species of the Magnaporthaceae family of fungi.</title>
        <authorList>
            <person name="Okagaki L.H."/>
            <person name="Nunes C.C."/>
            <person name="Sailsbery J."/>
            <person name="Clay B."/>
            <person name="Brown D."/>
            <person name="John T."/>
            <person name="Oh Y."/>
            <person name="Young N."/>
            <person name="Fitzgerald M."/>
            <person name="Haas B.J."/>
            <person name="Zeng Q."/>
            <person name="Young S."/>
            <person name="Adiconis X."/>
            <person name="Fan L."/>
            <person name="Levin J.Z."/>
            <person name="Mitchell T.K."/>
            <person name="Okubara P.A."/>
            <person name="Farman M.L."/>
            <person name="Kohn L.M."/>
            <person name="Birren B."/>
            <person name="Ma L.-J."/>
            <person name="Dean R.A."/>
        </authorList>
    </citation>
    <scope>NUCLEOTIDE SEQUENCE</scope>
    <source>
        <strain evidence="3">R3-111a-1</strain>
    </source>
</reference>
<dbReference type="Proteomes" id="UP000006039">
    <property type="component" value="Unassembled WGS sequence"/>
</dbReference>
<dbReference type="GeneID" id="20351819"/>
<evidence type="ECO:0000313" key="4">
    <source>
        <dbReference type="Proteomes" id="UP000006039"/>
    </source>
</evidence>
<dbReference type="VEuPathDB" id="FungiDB:GGTG_11361"/>
<reference evidence="4" key="1">
    <citation type="submission" date="2010-07" db="EMBL/GenBank/DDBJ databases">
        <title>The genome sequence of Gaeumannomyces graminis var. tritici strain R3-111a-1.</title>
        <authorList>
            <consortium name="The Broad Institute Genome Sequencing Platform"/>
            <person name="Ma L.-J."/>
            <person name="Dead R."/>
            <person name="Young S."/>
            <person name="Zeng Q."/>
            <person name="Koehrsen M."/>
            <person name="Alvarado L."/>
            <person name="Berlin A."/>
            <person name="Chapman S.B."/>
            <person name="Chen Z."/>
            <person name="Freedman E."/>
            <person name="Gellesch M."/>
            <person name="Goldberg J."/>
            <person name="Griggs A."/>
            <person name="Gujja S."/>
            <person name="Heilman E.R."/>
            <person name="Heiman D."/>
            <person name="Hepburn T."/>
            <person name="Howarth C."/>
            <person name="Jen D."/>
            <person name="Larson L."/>
            <person name="Mehta T."/>
            <person name="Neiman D."/>
            <person name="Pearson M."/>
            <person name="Roberts A."/>
            <person name="Saif S."/>
            <person name="Shea T."/>
            <person name="Shenoy N."/>
            <person name="Sisk P."/>
            <person name="Stolte C."/>
            <person name="Sykes S."/>
            <person name="Walk T."/>
            <person name="White J."/>
            <person name="Yandava C."/>
            <person name="Haas B."/>
            <person name="Nusbaum C."/>
            <person name="Birren B."/>
        </authorList>
    </citation>
    <scope>NUCLEOTIDE SEQUENCE [LARGE SCALE GENOMIC DNA]</scope>
    <source>
        <strain evidence="4">R3-111a-1</strain>
    </source>
</reference>
<evidence type="ECO:0000256" key="1">
    <source>
        <dbReference type="SAM" id="MobiDB-lite"/>
    </source>
</evidence>
<sequence length="84" mass="9381">MHIPLAPDLAPGSRRRVSSRDGPALAKPMCAKCRPRLGSVWADEEVLRGAYRACRVCRTFLLIGRMFGLHPWRFGYQAGQAQAK</sequence>
<proteinExistence type="predicted"/>
<dbReference type="EnsemblFungi" id="EJT70333">
    <property type="protein sequence ID" value="EJT70333"/>
    <property type="gene ID" value="GGTG_11361"/>
</dbReference>
<dbReference type="RefSeq" id="XP_009227511.1">
    <property type="nucleotide sequence ID" value="XM_009229247.1"/>
</dbReference>
<dbReference type="AlphaFoldDB" id="J3PCY8"/>
<evidence type="ECO:0000313" key="3">
    <source>
        <dbReference type="EnsemblFungi" id="EJT70333"/>
    </source>
</evidence>
<name>J3PCY8_GAET3</name>
<evidence type="ECO:0000313" key="2">
    <source>
        <dbReference type="EMBL" id="EJT70333.1"/>
    </source>
</evidence>
<organism evidence="2">
    <name type="scientific">Gaeumannomyces tritici (strain R3-111a-1)</name>
    <name type="common">Wheat and barley take-all root rot fungus</name>
    <name type="synonym">Gaeumannomyces graminis var. tritici</name>
    <dbReference type="NCBI Taxonomy" id="644352"/>
    <lineage>
        <taxon>Eukaryota</taxon>
        <taxon>Fungi</taxon>
        <taxon>Dikarya</taxon>
        <taxon>Ascomycota</taxon>
        <taxon>Pezizomycotina</taxon>
        <taxon>Sordariomycetes</taxon>
        <taxon>Sordariomycetidae</taxon>
        <taxon>Magnaporthales</taxon>
        <taxon>Magnaporthaceae</taxon>
        <taxon>Gaeumannomyces</taxon>
    </lineage>
</organism>
<accession>J3PCY8</accession>
<reference evidence="2" key="2">
    <citation type="submission" date="2010-07" db="EMBL/GenBank/DDBJ databases">
        <authorList>
            <consortium name="The Broad Institute Genome Sequencing Platform"/>
            <consortium name="Broad Institute Genome Sequencing Center for Infectious Disease"/>
            <person name="Ma L.-J."/>
            <person name="Dead R."/>
            <person name="Young S."/>
            <person name="Zeng Q."/>
            <person name="Koehrsen M."/>
            <person name="Alvarado L."/>
            <person name="Berlin A."/>
            <person name="Chapman S.B."/>
            <person name="Chen Z."/>
            <person name="Freedman E."/>
            <person name="Gellesch M."/>
            <person name="Goldberg J."/>
            <person name="Griggs A."/>
            <person name="Gujja S."/>
            <person name="Heilman E.R."/>
            <person name="Heiman D."/>
            <person name="Hepburn T."/>
            <person name="Howarth C."/>
            <person name="Jen D."/>
            <person name="Larson L."/>
            <person name="Mehta T."/>
            <person name="Neiman D."/>
            <person name="Pearson M."/>
            <person name="Roberts A."/>
            <person name="Saif S."/>
            <person name="Shea T."/>
            <person name="Shenoy N."/>
            <person name="Sisk P."/>
            <person name="Stolte C."/>
            <person name="Sykes S."/>
            <person name="Walk T."/>
            <person name="White J."/>
            <person name="Yandava C."/>
            <person name="Haas B."/>
            <person name="Nusbaum C."/>
            <person name="Birren B."/>
        </authorList>
    </citation>
    <scope>NUCLEOTIDE SEQUENCE</scope>
    <source>
        <strain evidence="2">R3-111a-1</strain>
    </source>
</reference>
<protein>
    <submittedName>
        <fullName evidence="2 3">Uncharacterized protein</fullName>
    </submittedName>
</protein>
<gene>
    <name evidence="3" type="primary">20351819</name>
    <name evidence="2" type="ORF">GGTG_11361</name>
</gene>
<dbReference type="EMBL" id="GL385401">
    <property type="protein sequence ID" value="EJT70333.1"/>
    <property type="molecule type" value="Genomic_DNA"/>
</dbReference>
<reference evidence="3" key="5">
    <citation type="submission" date="2018-04" db="UniProtKB">
        <authorList>
            <consortium name="EnsemblFungi"/>
        </authorList>
    </citation>
    <scope>IDENTIFICATION</scope>
    <source>
        <strain evidence="3">R3-111a-1</strain>
    </source>
</reference>
<feature type="region of interest" description="Disordered" evidence="1">
    <location>
        <begin position="1"/>
        <end position="25"/>
    </location>
</feature>
<keyword evidence="4" id="KW-1185">Reference proteome</keyword>
<dbReference type="HOGENOM" id="CLU_2527592_0_0_1"/>